<dbReference type="AlphaFoldDB" id="A0A1F6GEU8"/>
<dbReference type="InterPro" id="IPR009875">
    <property type="entry name" value="PilZ_domain"/>
</dbReference>
<comment type="caution">
    <text evidence="2">The sequence shown here is derived from an EMBL/GenBank/DDBJ whole genome shotgun (WGS) entry which is preliminary data.</text>
</comment>
<accession>A0A1F6GEU8</accession>
<dbReference type="GO" id="GO:0035438">
    <property type="term" value="F:cyclic-di-GMP binding"/>
    <property type="evidence" value="ECO:0007669"/>
    <property type="project" value="InterPro"/>
</dbReference>
<dbReference type="EMBL" id="MFNE01000010">
    <property type="protein sequence ID" value="OGG96644.1"/>
    <property type="molecule type" value="Genomic_DNA"/>
</dbReference>
<evidence type="ECO:0000313" key="3">
    <source>
        <dbReference type="Proteomes" id="UP000178449"/>
    </source>
</evidence>
<evidence type="ECO:0000313" key="2">
    <source>
        <dbReference type="EMBL" id="OGG96644.1"/>
    </source>
</evidence>
<reference evidence="2 3" key="1">
    <citation type="journal article" date="2016" name="Nat. Commun.">
        <title>Thousands of microbial genomes shed light on interconnected biogeochemical processes in an aquifer system.</title>
        <authorList>
            <person name="Anantharaman K."/>
            <person name="Brown C.T."/>
            <person name="Hug L.A."/>
            <person name="Sharon I."/>
            <person name="Castelle C.J."/>
            <person name="Probst A.J."/>
            <person name="Thomas B.C."/>
            <person name="Singh A."/>
            <person name="Wilkins M.J."/>
            <person name="Karaoz U."/>
            <person name="Brodie E.L."/>
            <person name="Williams K.H."/>
            <person name="Hubbard S.S."/>
            <person name="Banfield J.F."/>
        </authorList>
    </citation>
    <scope>NUCLEOTIDE SEQUENCE [LARGE SCALE GENOMIC DNA]</scope>
</reference>
<dbReference type="Gene3D" id="2.40.10.220">
    <property type="entry name" value="predicted glycosyltransferase like domains"/>
    <property type="match status" value="1"/>
</dbReference>
<feature type="domain" description="PilZ" evidence="1">
    <location>
        <begin position="64"/>
        <end position="156"/>
    </location>
</feature>
<dbReference type="Proteomes" id="UP000178449">
    <property type="component" value="Unassembled WGS sequence"/>
</dbReference>
<dbReference type="Pfam" id="PF07238">
    <property type="entry name" value="PilZ"/>
    <property type="match status" value="1"/>
</dbReference>
<name>A0A1F6GEU8_9PROT</name>
<evidence type="ECO:0000259" key="1">
    <source>
        <dbReference type="Pfam" id="PF07238"/>
    </source>
</evidence>
<proteinExistence type="predicted"/>
<sequence length="164" mass="18424">MLSVKAVYENGRIILKEPVELVDNTEVILTFLDGDYPSVGGNLSQSAPVVDQDEETDEERFERLRAHKRFKAKGDITILGAEGEAESSYPLNDYSAGGLSFFAGRMFNQMEIITAQIKYEAAGEILELDFEIRVMRCVDKGDRFMIGCQFLDGADEELWHTIMA</sequence>
<gene>
    <name evidence="2" type="ORF">A2527_03545</name>
</gene>
<organism evidence="2 3">
    <name type="scientific">Candidatus Lambdaproteobacteria bacterium RIFOXYD2_FULL_50_16</name>
    <dbReference type="NCBI Taxonomy" id="1817772"/>
    <lineage>
        <taxon>Bacteria</taxon>
        <taxon>Pseudomonadati</taxon>
        <taxon>Pseudomonadota</taxon>
        <taxon>Candidatus Lambdaproteobacteria</taxon>
    </lineage>
</organism>
<protein>
    <recommendedName>
        <fullName evidence="1">PilZ domain-containing protein</fullName>
    </recommendedName>
</protein>